<keyword evidence="2" id="KW-1133">Transmembrane helix</keyword>
<dbReference type="PANTHER" id="PTHR38848">
    <property type="entry name" value="G-PROTEIN COUPLED RECEPTORS FAMILY 3 PROFILE DOMAIN-CONTAINING PROTEIN"/>
    <property type="match status" value="1"/>
</dbReference>
<dbReference type="PANTHER" id="PTHR38848:SF3">
    <property type="entry name" value="G-PROTEIN COUPLED RECEPTORS FAMILY 3 PROFILE DOMAIN-CONTAINING PROTEIN"/>
    <property type="match status" value="1"/>
</dbReference>
<name>A0ABR0SXZ6_9HYPO</name>
<accession>A0ABR0SXZ6</accession>
<keyword evidence="2" id="KW-0472">Membrane</keyword>
<feature type="transmembrane region" description="Helical" evidence="2">
    <location>
        <begin position="127"/>
        <end position="148"/>
    </location>
</feature>
<feature type="compositionally biased region" description="Basic and acidic residues" evidence="1">
    <location>
        <begin position="352"/>
        <end position="363"/>
    </location>
</feature>
<sequence length="407" mass="44424">MAPTPPPKTGAPVPIPGSVISVILSLASVTVLTLFLTQRGLAIKQWSRLPYVVWLVFAIYFDSYLFVFATAILEHSLGVNTNLTICEAAIILCLVFYVTTKLIYFFLVEKAYSIRGGSKPRLKSKLYLFNSFGMLGLYLVVVVLNFIFRITEMQDGVCVIGMRSIAMIPLISFDAVVNVYLTILFLIPLKNMYSFKHMPRTKANVRLRTVAFRTFIGSLCTLTSSIVNLSVLMALNGEPGWVCLMCCNSDILFSAAVVQWVTSRDNAGTISSGGSSRDGKAHRDLGPGHVRTFTPSELQATPPSTVTDISLVATKINSRADDIDDDDDDILDSVERANKNNTSVVVTTTIKHESKPREIELEPRPPMPVRSSTHGYGCPVPLSSGAALAGDARYVSNHTKITAGSES</sequence>
<evidence type="ECO:0000256" key="2">
    <source>
        <dbReference type="SAM" id="Phobius"/>
    </source>
</evidence>
<reference evidence="3 4" key="1">
    <citation type="submission" date="2024-01" db="EMBL/GenBank/DDBJ databases">
        <title>Complete genome of Cladobotryum mycophilum ATHUM6906.</title>
        <authorList>
            <person name="Christinaki A.C."/>
            <person name="Myridakis A.I."/>
            <person name="Kouvelis V.N."/>
        </authorList>
    </citation>
    <scope>NUCLEOTIDE SEQUENCE [LARGE SCALE GENOMIC DNA]</scope>
    <source>
        <strain evidence="3 4">ATHUM6906</strain>
    </source>
</reference>
<keyword evidence="4" id="KW-1185">Reference proteome</keyword>
<protein>
    <recommendedName>
        <fullName evidence="5">Transmembrane protein</fullName>
    </recommendedName>
</protein>
<gene>
    <name evidence="3" type="ORF">PT974_02357</name>
</gene>
<feature type="region of interest" description="Disordered" evidence="1">
    <location>
        <begin position="268"/>
        <end position="302"/>
    </location>
</feature>
<feature type="transmembrane region" description="Helical" evidence="2">
    <location>
        <begin position="49"/>
        <end position="73"/>
    </location>
</feature>
<feature type="transmembrane region" description="Helical" evidence="2">
    <location>
        <begin position="88"/>
        <end position="107"/>
    </location>
</feature>
<evidence type="ECO:0000256" key="1">
    <source>
        <dbReference type="SAM" id="MobiDB-lite"/>
    </source>
</evidence>
<evidence type="ECO:0008006" key="5">
    <source>
        <dbReference type="Google" id="ProtNLM"/>
    </source>
</evidence>
<comment type="caution">
    <text evidence="3">The sequence shown here is derived from an EMBL/GenBank/DDBJ whole genome shotgun (WGS) entry which is preliminary data.</text>
</comment>
<feature type="region of interest" description="Disordered" evidence="1">
    <location>
        <begin position="352"/>
        <end position="376"/>
    </location>
</feature>
<evidence type="ECO:0000313" key="4">
    <source>
        <dbReference type="Proteomes" id="UP001338125"/>
    </source>
</evidence>
<feature type="transmembrane region" description="Helical" evidence="2">
    <location>
        <begin position="210"/>
        <end position="233"/>
    </location>
</feature>
<dbReference type="Proteomes" id="UP001338125">
    <property type="component" value="Unassembled WGS sequence"/>
</dbReference>
<feature type="transmembrane region" description="Helical" evidence="2">
    <location>
        <begin position="168"/>
        <end position="189"/>
    </location>
</feature>
<evidence type="ECO:0000313" key="3">
    <source>
        <dbReference type="EMBL" id="KAK5997008.1"/>
    </source>
</evidence>
<feature type="compositionally biased region" description="Polar residues" evidence="1">
    <location>
        <begin position="293"/>
        <end position="302"/>
    </location>
</feature>
<dbReference type="EMBL" id="JAVFKD010000002">
    <property type="protein sequence ID" value="KAK5997008.1"/>
    <property type="molecule type" value="Genomic_DNA"/>
</dbReference>
<proteinExistence type="predicted"/>
<keyword evidence="2" id="KW-0812">Transmembrane</keyword>
<organism evidence="3 4">
    <name type="scientific">Cladobotryum mycophilum</name>
    <dbReference type="NCBI Taxonomy" id="491253"/>
    <lineage>
        <taxon>Eukaryota</taxon>
        <taxon>Fungi</taxon>
        <taxon>Dikarya</taxon>
        <taxon>Ascomycota</taxon>
        <taxon>Pezizomycotina</taxon>
        <taxon>Sordariomycetes</taxon>
        <taxon>Hypocreomycetidae</taxon>
        <taxon>Hypocreales</taxon>
        <taxon>Hypocreaceae</taxon>
        <taxon>Cladobotryum</taxon>
    </lineage>
</organism>
<feature type="transmembrane region" description="Helical" evidence="2">
    <location>
        <begin position="15"/>
        <end position="37"/>
    </location>
</feature>
<feature type="compositionally biased region" description="Basic and acidic residues" evidence="1">
    <location>
        <begin position="277"/>
        <end position="286"/>
    </location>
</feature>